<dbReference type="PANTHER" id="PTHR32039">
    <property type="entry name" value="MAGNESIUM-CHELATASE SUBUNIT CHLI"/>
    <property type="match status" value="1"/>
</dbReference>
<dbReference type="Pfam" id="PF13541">
    <property type="entry name" value="ChlI"/>
    <property type="match status" value="1"/>
</dbReference>
<keyword evidence="3" id="KW-0067">ATP-binding</keyword>
<reference evidence="5 6" key="1">
    <citation type="submission" date="2020-08" db="EMBL/GenBank/DDBJ databases">
        <authorList>
            <person name="Ren C."/>
            <person name="Gu Y."/>
            <person name="Xu Y."/>
        </authorList>
    </citation>
    <scope>NUCLEOTIDE SEQUENCE [LARGE SCALE GENOMIC DNA]</scope>
    <source>
        <strain evidence="5 6">LBM18003</strain>
    </source>
</reference>
<dbReference type="Proteomes" id="UP000516046">
    <property type="component" value="Chromosome"/>
</dbReference>
<dbReference type="GO" id="GO:0005524">
    <property type="term" value="F:ATP binding"/>
    <property type="evidence" value="ECO:0007669"/>
    <property type="project" value="UniProtKB-KW"/>
</dbReference>
<evidence type="ECO:0000313" key="6">
    <source>
        <dbReference type="Proteomes" id="UP000516046"/>
    </source>
</evidence>
<evidence type="ECO:0000256" key="3">
    <source>
        <dbReference type="ARBA" id="ARBA00022840"/>
    </source>
</evidence>
<evidence type="ECO:0000256" key="2">
    <source>
        <dbReference type="ARBA" id="ARBA00022741"/>
    </source>
</evidence>
<evidence type="ECO:0000256" key="1">
    <source>
        <dbReference type="ARBA" id="ARBA00006354"/>
    </source>
</evidence>
<dbReference type="Gene3D" id="3.30.230.10">
    <property type="match status" value="1"/>
</dbReference>
<accession>A0A7G9WKT6</accession>
<dbReference type="InterPro" id="IPR014721">
    <property type="entry name" value="Ribsml_uS5_D2-typ_fold_subgr"/>
</dbReference>
<organism evidence="5 6">
    <name type="scientific">Caproicibacterium amylolyticum</name>
    <dbReference type="NCBI Taxonomy" id="2766537"/>
    <lineage>
        <taxon>Bacteria</taxon>
        <taxon>Bacillati</taxon>
        <taxon>Bacillota</taxon>
        <taxon>Clostridia</taxon>
        <taxon>Eubacteriales</taxon>
        <taxon>Oscillospiraceae</taxon>
        <taxon>Caproicibacterium</taxon>
    </lineage>
</organism>
<feature type="domain" description="AAA+ ATPase" evidence="4">
    <location>
        <begin position="210"/>
        <end position="393"/>
    </location>
</feature>
<name>A0A7G9WKT6_9FIRM</name>
<dbReference type="SUPFAM" id="SSF52540">
    <property type="entry name" value="P-loop containing nucleoside triphosphate hydrolases"/>
    <property type="match status" value="1"/>
</dbReference>
<dbReference type="Pfam" id="PF13335">
    <property type="entry name" value="Mg_chelatase_C"/>
    <property type="match status" value="1"/>
</dbReference>
<dbReference type="InterPro" id="IPR000523">
    <property type="entry name" value="Mg_chelatse_chII-like_cat_dom"/>
</dbReference>
<keyword evidence="6" id="KW-1185">Reference proteome</keyword>
<keyword evidence="2" id="KW-0547">Nucleotide-binding</keyword>
<dbReference type="InterPro" id="IPR045006">
    <property type="entry name" value="CHLI-like"/>
</dbReference>
<gene>
    <name evidence="5" type="ORF">H6X83_06790</name>
</gene>
<dbReference type="Pfam" id="PF01078">
    <property type="entry name" value="Mg_chelatase"/>
    <property type="match status" value="1"/>
</dbReference>
<sequence>MVTQIYSMGLYGMEAFPVLVESDISRALPSFDMVGLPDAAVKESKDRVRSAMKNCGYAFPEGKVTINLAPADKRKEGPIYDLPLFITILKATGQLTADPGRSIFVGELSLNGDLRPIRGVLPMTIGAQENGFTRIFVPAENAAEAAAVENVQVYPIKNVCELIAFLNNEKHIDAAKPVPPTQNQFDHTLDFADVRGQVQSKRGLEIAAAGGHNVLLIGPPGSGKSMLAKRLPSILPEMTLNERMETTKIHSIAGALPNDTSLISVRPFRAPHHTISPSGLSGGGSIPRPGELSLAHNGVLFLDELPEFARSTMEVLRQPIEDGVVTISRVSGTVTYPCSVMLVAAMNPCPCGYFGHPTRKCTCKPDQVNRYLNRVSGPLLDRLDLHIEVPPVDFESLSGEQKAEPSAEIRKRVNAARAVQNERFQGTNITCNARITPDILNDACRLSPTGKELLKAAFEKLGLSARAYDRVLKVARTIADLAGSKDIEAEHAAESVQYRSLDRKYWERR</sequence>
<dbReference type="SMART" id="SM00382">
    <property type="entry name" value="AAA"/>
    <property type="match status" value="1"/>
</dbReference>
<dbReference type="Gene3D" id="3.40.50.300">
    <property type="entry name" value="P-loop containing nucleotide triphosphate hydrolases"/>
    <property type="match status" value="1"/>
</dbReference>
<dbReference type="InterPro" id="IPR020568">
    <property type="entry name" value="Ribosomal_Su5_D2-typ_SF"/>
</dbReference>
<dbReference type="GO" id="GO:0003677">
    <property type="term" value="F:DNA binding"/>
    <property type="evidence" value="ECO:0007669"/>
    <property type="project" value="InterPro"/>
</dbReference>
<dbReference type="InterPro" id="IPR001208">
    <property type="entry name" value="MCM_dom"/>
</dbReference>
<dbReference type="PANTHER" id="PTHR32039:SF7">
    <property type="entry name" value="COMPETENCE PROTEIN COMM"/>
    <property type="match status" value="1"/>
</dbReference>
<dbReference type="KEGG" id="caml:H6X83_06790"/>
<dbReference type="EMBL" id="CP060696">
    <property type="protein sequence ID" value="QNO19298.1"/>
    <property type="molecule type" value="Genomic_DNA"/>
</dbReference>
<evidence type="ECO:0000259" key="4">
    <source>
        <dbReference type="SMART" id="SM00382"/>
    </source>
</evidence>
<proteinExistence type="inferred from homology"/>
<dbReference type="InterPro" id="IPR025158">
    <property type="entry name" value="Mg_chelat-rel_C"/>
</dbReference>
<dbReference type="RefSeq" id="WP_212508364.1">
    <property type="nucleotide sequence ID" value="NZ_CP060696.1"/>
</dbReference>
<dbReference type="InterPro" id="IPR003593">
    <property type="entry name" value="AAA+_ATPase"/>
</dbReference>
<evidence type="ECO:0000313" key="5">
    <source>
        <dbReference type="EMBL" id="QNO19298.1"/>
    </source>
</evidence>
<protein>
    <submittedName>
        <fullName evidence="5">YifB family Mg chelatase-like AAA ATPase</fullName>
    </submittedName>
</protein>
<dbReference type="PRINTS" id="PR01657">
    <property type="entry name" value="MCMFAMILY"/>
</dbReference>
<dbReference type="NCBIfam" id="TIGR00368">
    <property type="entry name" value="YifB family Mg chelatase-like AAA ATPase"/>
    <property type="match status" value="1"/>
</dbReference>
<comment type="similarity">
    <text evidence="1">Belongs to the Mg-chelatase subunits D/I family. ComM subfamily.</text>
</comment>
<dbReference type="InterPro" id="IPR004482">
    <property type="entry name" value="Mg_chelat-rel"/>
</dbReference>
<dbReference type="AlphaFoldDB" id="A0A7G9WKT6"/>
<dbReference type="InterPro" id="IPR027417">
    <property type="entry name" value="P-loop_NTPase"/>
</dbReference>
<dbReference type="SUPFAM" id="SSF54211">
    <property type="entry name" value="Ribosomal protein S5 domain 2-like"/>
    <property type="match status" value="1"/>
</dbReference>